<dbReference type="Gene3D" id="1.10.490.110">
    <property type="entry name" value="Uncharacterized conserved protein DUF2267"/>
    <property type="match status" value="1"/>
</dbReference>
<keyword evidence="2" id="KW-1185">Reference proteome</keyword>
<proteinExistence type="predicted"/>
<evidence type="ECO:0000313" key="1">
    <source>
        <dbReference type="EMBL" id="MFB9465444.1"/>
    </source>
</evidence>
<gene>
    <name evidence="1" type="ORF">ACFF45_22725</name>
</gene>
<accession>A0ABV5N6K1</accession>
<dbReference type="EMBL" id="JBHMCY010000046">
    <property type="protein sequence ID" value="MFB9465444.1"/>
    <property type="molecule type" value="Genomic_DNA"/>
</dbReference>
<dbReference type="InterPro" id="IPR018727">
    <property type="entry name" value="DUF2267"/>
</dbReference>
<name>A0ABV5N6K1_9ACTN</name>
<comment type="caution">
    <text evidence="1">The sequence shown here is derived from an EMBL/GenBank/DDBJ whole genome shotgun (WGS) entry which is preliminary data.</text>
</comment>
<evidence type="ECO:0000313" key="2">
    <source>
        <dbReference type="Proteomes" id="UP001589709"/>
    </source>
</evidence>
<dbReference type="Proteomes" id="UP001589709">
    <property type="component" value="Unassembled WGS sequence"/>
</dbReference>
<dbReference type="Pfam" id="PF10025">
    <property type="entry name" value="DUF2267"/>
    <property type="match status" value="1"/>
</dbReference>
<reference evidence="1 2" key="1">
    <citation type="submission" date="2024-09" db="EMBL/GenBank/DDBJ databases">
        <authorList>
            <person name="Sun Q."/>
            <person name="Mori K."/>
        </authorList>
    </citation>
    <scope>NUCLEOTIDE SEQUENCE [LARGE SCALE GENOMIC DNA]</scope>
    <source>
        <strain evidence="1 2">JCM 6917</strain>
    </source>
</reference>
<dbReference type="RefSeq" id="WP_381348273.1">
    <property type="nucleotide sequence ID" value="NZ_JBHMCY010000046.1"/>
</dbReference>
<protein>
    <submittedName>
        <fullName evidence="1">DUF2267 domain-containing protein</fullName>
    </submittedName>
</protein>
<organism evidence="1 2">
    <name type="scientific">Streptomyces cinereospinus</name>
    <dbReference type="NCBI Taxonomy" id="285561"/>
    <lineage>
        <taxon>Bacteria</taxon>
        <taxon>Bacillati</taxon>
        <taxon>Actinomycetota</taxon>
        <taxon>Actinomycetes</taxon>
        <taxon>Kitasatosporales</taxon>
        <taxon>Streptomycetaceae</taxon>
        <taxon>Streptomyces</taxon>
    </lineage>
</organism>
<dbReference type="InterPro" id="IPR038282">
    <property type="entry name" value="DUF2267_sf"/>
</dbReference>
<sequence>MLRTPAERLPTGLAGHLAAQLPRDLAACVREATASAASDGRPGGAGERFGLTAFADRVAARAGTTKDTALRYCAALAEALDAAVSPEEMRKPTGALPAGIRALPLAARTDEPAQ</sequence>